<feature type="region of interest" description="Disordered" evidence="1">
    <location>
        <begin position="228"/>
        <end position="395"/>
    </location>
</feature>
<accession>A0A816VG40</accession>
<dbReference type="Gene3D" id="3.30.70.100">
    <property type="match status" value="1"/>
</dbReference>
<dbReference type="Proteomes" id="UP001295469">
    <property type="component" value="Chromosome A03"/>
</dbReference>
<dbReference type="InterPro" id="IPR006121">
    <property type="entry name" value="HMA_dom"/>
</dbReference>
<dbReference type="AlphaFoldDB" id="A0A816VG40"/>
<dbReference type="CDD" id="cd00371">
    <property type="entry name" value="HMA"/>
    <property type="match status" value="1"/>
</dbReference>
<name>A0A816VG40_BRANA</name>
<evidence type="ECO:0000256" key="1">
    <source>
        <dbReference type="SAM" id="MobiDB-lite"/>
    </source>
</evidence>
<dbReference type="InterPro" id="IPR003854">
    <property type="entry name" value="GASA"/>
</dbReference>
<dbReference type="PRINTS" id="PR01217">
    <property type="entry name" value="PRICHEXTENSN"/>
</dbReference>
<protein>
    <submittedName>
        <fullName evidence="2">(rape) hypothetical protein</fullName>
    </submittedName>
</protein>
<dbReference type="Pfam" id="PF02704">
    <property type="entry name" value="GASA"/>
    <property type="match status" value="1"/>
</dbReference>
<dbReference type="EMBL" id="HG994357">
    <property type="protein sequence ID" value="CAF2119684.1"/>
    <property type="molecule type" value="Genomic_DNA"/>
</dbReference>
<organism evidence="2">
    <name type="scientific">Brassica napus</name>
    <name type="common">Rape</name>
    <dbReference type="NCBI Taxonomy" id="3708"/>
    <lineage>
        <taxon>Eukaryota</taxon>
        <taxon>Viridiplantae</taxon>
        <taxon>Streptophyta</taxon>
        <taxon>Embryophyta</taxon>
        <taxon>Tracheophyta</taxon>
        <taxon>Spermatophyta</taxon>
        <taxon>Magnoliopsida</taxon>
        <taxon>eudicotyledons</taxon>
        <taxon>Gunneridae</taxon>
        <taxon>Pentapetalae</taxon>
        <taxon>rosids</taxon>
        <taxon>malvids</taxon>
        <taxon>Brassicales</taxon>
        <taxon>Brassicaceae</taxon>
        <taxon>Brassiceae</taxon>
        <taxon>Brassica</taxon>
    </lineage>
</organism>
<dbReference type="InterPro" id="IPR036163">
    <property type="entry name" value="HMA_dom_sf"/>
</dbReference>
<gene>
    <name evidence="2" type="ORF">DARMORV10_A03P06840.1</name>
</gene>
<sequence length="461" mass="49440">MASIAASSTFHSLSTFKSPNLSSTHLSKNLTFRTRPIENSRVCSFSAFTKQSRLGLRKLSCLGEGGEDGVAIADEEQQQQQQQETVSVPVSPSDMLTMFFQADGTLNEAAIPNVTKALQDIDGVSNLKVQVSEGVAVVELSKQTTVQATGVASSLVETIQGAGFKLQTLNLSFEDEDEHKRPLLFNMRLHHFLTSHRMALSLLSVFIFLQVFTNVVFAASNEESNALVSLPTSPTSPAIKPPSPSYKPPSFPTTPIKPPTITPPFKPPTTPVPPTSPPTYKPPTVKPPTTTPVKPPYKPPTSPVKPPTMPPVKPPPTYKPPTPPVKPPTIPPVKPPTAPVKPTPIPPYKAPPVKPTPPPPVTTPPPAKPPVNPIPSPPVNAPPVKPPSKPPTPPPVRPRINCVSLCGTRCGQHSRKNVCMRACVTCCYRCKCVPPGTYGNKEKCGACYVNMKTRGGRPKCP</sequence>
<dbReference type="PANTHER" id="PTHR35756">
    <property type="entry name" value="OS05G0337400 PROTEIN"/>
    <property type="match status" value="1"/>
</dbReference>
<proteinExistence type="predicted"/>
<dbReference type="GO" id="GO:0046872">
    <property type="term" value="F:metal ion binding"/>
    <property type="evidence" value="ECO:0007669"/>
    <property type="project" value="InterPro"/>
</dbReference>
<dbReference type="PANTHER" id="PTHR35756:SF1">
    <property type="entry name" value="OS05G0337400 PROTEIN"/>
    <property type="match status" value="1"/>
</dbReference>
<dbReference type="Gramene" id="CDX78599">
    <property type="protein sequence ID" value="CDX78599"/>
    <property type="gene ID" value="GSBRNA2T00130011001"/>
</dbReference>
<feature type="compositionally biased region" description="Pro residues" evidence="1">
    <location>
        <begin position="239"/>
        <end position="395"/>
    </location>
</feature>
<evidence type="ECO:0000313" key="2">
    <source>
        <dbReference type="EMBL" id="CAF2119684.1"/>
    </source>
</evidence>
<dbReference type="SUPFAM" id="SSF55008">
    <property type="entry name" value="HMA, heavy metal-associated domain"/>
    <property type="match status" value="1"/>
</dbReference>
<reference evidence="2" key="1">
    <citation type="submission" date="2021-01" db="EMBL/GenBank/DDBJ databases">
        <authorList>
            <consortium name="Genoscope - CEA"/>
            <person name="William W."/>
        </authorList>
    </citation>
    <scope>NUCLEOTIDE SEQUENCE</scope>
</reference>